<dbReference type="EMBL" id="JACHJG010000013">
    <property type="protein sequence ID" value="MBB4889526.1"/>
    <property type="molecule type" value="Genomic_DNA"/>
</dbReference>
<name>A0A7W7LH09_STRNE</name>
<keyword evidence="4" id="KW-1185">Reference proteome</keyword>
<dbReference type="InterPro" id="IPR007138">
    <property type="entry name" value="ABM_dom"/>
</dbReference>
<accession>A0A7W7LH09</accession>
<keyword evidence="1" id="KW-1133">Transmembrane helix</keyword>
<sequence>MTEPARGTHSSGDDQVNVVYTWLVEPGREGDFEEWAHGIQRVARTFPGELGVTWLRPESGGNRFHTVVRFQDTASLERWMESPERAQWHDRLTGIARPEHPHLTTTGMESWFTVPGGVARPPARWKMACTTLLAVYPFVLAYTWLVAPNLLSWPIPLRAAVLPLVLSPTLTYLVMPRLSELFRRWLYPDTP</sequence>
<dbReference type="Pfam" id="PF03992">
    <property type="entry name" value="ABM"/>
    <property type="match status" value="1"/>
</dbReference>
<feature type="transmembrane region" description="Helical" evidence="1">
    <location>
        <begin position="157"/>
        <end position="175"/>
    </location>
</feature>
<feature type="domain" description="ABM" evidence="2">
    <location>
        <begin position="18"/>
        <end position="90"/>
    </location>
</feature>
<evidence type="ECO:0000313" key="4">
    <source>
        <dbReference type="Proteomes" id="UP000556436"/>
    </source>
</evidence>
<evidence type="ECO:0000259" key="2">
    <source>
        <dbReference type="Pfam" id="PF03992"/>
    </source>
</evidence>
<dbReference type="InterPro" id="IPR038762">
    <property type="entry name" value="ABM_predict"/>
</dbReference>
<gene>
    <name evidence="3" type="ORF">FHS38_005601</name>
</gene>
<evidence type="ECO:0000313" key="3">
    <source>
        <dbReference type="EMBL" id="MBB4889526.1"/>
    </source>
</evidence>
<dbReference type="RefSeq" id="WP_184738019.1">
    <property type="nucleotide sequence ID" value="NZ_BMRW01000030.1"/>
</dbReference>
<dbReference type="PANTHER" id="PTHR40057">
    <property type="entry name" value="SLR1162 PROTEIN"/>
    <property type="match status" value="1"/>
</dbReference>
<dbReference type="PANTHER" id="PTHR40057:SF1">
    <property type="entry name" value="SLR1162 PROTEIN"/>
    <property type="match status" value="1"/>
</dbReference>
<feature type="transmembrane region" description="Helical" evidence="1">
    <location>
        <begin position="127"/>
        <end position="145"/>
    </location>
</feature>
<proteinExistence type="predicted"/>
<dbReference type="SUPFAM" id="SSF54909">
    <property type="entry name" value="Dimeric alpha+beta barrel"/>
    <property type="match status" value="1"/>
</dbReference>
<dbReference type="Proteomes" id="UP000556436">
    <property type="component" value="Unassembled WGS sequence"/>
</dbReference>
<dbReference type="Gene3D" id="3.30.70.100">
    <property type="match status" value="1"/>
</dbReference>
<keyword evidence="1" id="KW-0472">Membrane</keyword>
<comment type="caution">
    <text evidence="3">The sequence shown here is derived from an EMBL/GenBank/DDBJ whole genome shotgun (WGS) entry which is preliminary data.</text>
</comment>
<protein>
    <recommendedName>
        <fullName evidence="2">ABM domain-containing protein</fullName>
    </recommendedName>
</protein>
<dbReference type="AlphaFoldDB" id="A0A7W7LH09"/>
<evidence type="ECO:0000256" key="1">
    <source>
        <dbReference type="SAM" id="Phobius"/>
    </source>
</evidence>
<keyword evidence="1" id="KW-0812">Transmembrane</keyword>
<dbReference type="InterPro" id="IPR011008">
    <property type="entry name" value="Dimeric_a/b-barrel"/>
</dbReference>
<reference evidence="3 4" key="1">
    <citation type="submission" date="2020-08" db="EMBL/GenBank/DDBJ databases">
        <title>Genomic Encyclopedia of Type Strains, Phase III (KMG-III): the genomes of soil and plant-associated and newly described type strains.</title>
        <authorList>
            <person name="Whitman W."/>
        </authorList>
    </citation>
    <scope>NUCLEOTIDE SEQUENCE [LARGE SCALE GENOMIC DNA]</scope>
    <source>
        <strain evidence="3 4">CECT 3265</strain>
    </source>
</reference>
<organism evidence="3 4">
    <name type="scientific">Streptomyces netropsis</name>
    <name type="common">Streptoverticillium netropsis</name>
    <dbReference type="NCBI Taxonomy" id="55404"/>
    <lineage>
        <taxon>Bacteria</taxon>
        <taxon>Bacillati</taxon>
        <taxon>Actinomycetota</taxon>
        <taxon>Actinomycetes</taxon>
        <taxon>Kitasatosporales</taxon>
        <taxon>Streptomycetaceae</taxon>
        <taxon>Streptomyces</taxon>
    </lineage>
</organism>